<dbReference type="GO" id="GO:0006888">
    <property type="term" value="P:endoplasmic reticulum to Golgi vesicle-mediated transport"/>
    <property type="evidence" value="ECO:0007669"/>
    <property type="project" value="TreeGrafter"/>
</dbReference>
<evidence type="ECO:0000256" key="1">
    <source>
        <dbReference type="ARBA" id="ARBA00022574"/>
    </source>
</evidence>
<dbReference type="SUPFAM" id="SSF50998">
    <property type="entry name" value="Quinoprotein alcohol dehydrogenase-like"/>
    <property type="match status" value="1"/>
</dbReference>
<evidence type="ECO:0000313" key="4">
    <source>
        <dbReference type="Proteomes" id="UP000039865"/>
    </source>
</evidence>
<dbReference type="InParanoid" id="A0A078BDS7"/>
<evidence type="ECO:0000313" key="3">
    <source>
        <dbReference type="EMBL" id="CDW91733.1"/>
    </source>
</evidence>
<keyword evidence="1" id="KW-0853">WD repeat</keyword>
<dbReference type="OrthoDB" id="63070at2759"/>
<dbReference type="InterPro" id="IPR050844">
    <property type="entry name" value="Coatomer_complex_subunit"/>
</dbReference>
<proteinExistence type="predicted"/>
<dbReference type="GO" id="GO:0006891">
    <property type="term" value="P:intra-Golgi vesicle-mediated transport"/>
    <property type="evidence" value="ECO:0007669"/>
    <property type="project" value="TreeGrafter"/>
</dbReference>
<dbReference type="GO" id="GO:0006890">
    <property type="term" value="P:retrograde vesicle-mediated transport, Golgi to endoplasmic reticulum"/>
    <property type="evidence" value="ECO:0007669"/>
    <property type="project" value="TreeGrafter"/>
</dbReference>
<dbReference type="GO" id="GO:0030126">
    <property type="term" value="C:COPI vesicle coat"/>
    <property type="evidence" value="ECO:0007669"/>
    <property type="project" value="TreeGrafter"/>
</dbReference>
<keyword evidence="4" id="KW-1185">Reference proteome</keyword>
<dbReference type="Proteomes" id="UP000039865">
    <property type="component" value="Unassembled WGS sequence"/>
</dbReference>
<gene>
    <name evidence="3" type="primary">Contig14985.g738</name>
    <name evidence="3" type="ORF">STYLEM_20893</name>
</gene>
<dbReference type="InterPro" id="IPR015943">
    <property type="entry name" value="WD40/YVTN_repeat-like_dom_sf"/>
</dbReference>
<sequence>MGCASAVNRRDDDDSKRIIRIDLQTIKSTSTPKNEINLMKLTEQLLKVLEALCDEDRSKFEKFEELIINNTIKLERKQDEVTYLINTAKEQIQVFQDNGQIINLCYDLVQHLAKMLELNQKTFSEKDEWYYRYSYVLIYEISEFKGILGYILENQQLKLQYAKKSETGISWGYSVFLMHQQLDYDNVLAAKVLFNLMQRLKQHFRENKNFMNAFQNDKPSSYHAEHYFKSVLSYSSIEKLITDNDVKKDDRRNNYNLYLQNQVFRKTYVSVKKQMDDWLRKVYHMDIGVPDLQLYRSVKAFTRSYLRDLKNPIQKSTTGEYSKPLLDVSGLPTFEVENSNNIMVIVGNDQDTKVVVESFLQANVKTRTKYKCCVLHHCIRENKMTHDPYYIVKNIIFSILRTVTPLKNYMKLQEHNFIKEMVQKYDQDRLDLQKDYPELFIKFLKVLKELRLDYNIGVFITGIENLFDQNKLDNFIYLLRSASIYFPNFMKFVLTLEQRPKKDERISKILKILETQTIVKINDQEVFTHEGKSYLDFAFSFGMGPQALSKVTSTEEIRKTTRNEEDEEIKDQITNPSQKDNIELCLKQCEGSYRRGIEMINSIYKKNLNPKDQIQIKEFITNFVSEEGNYQKGVAQALEYNKELAIEVLNGLVQLLGPIHIQTFLSTLSHQLQDETIHDQFKQILTLIAQGDMLVLMNSQLIKINSQVAIEEIISNPKTIMVLKRKTLFKQVCIGNFQIKFEKNYFHDKLYSYHTTTFENGDIENEFEDLDSYFRIYIFKHLGKSPQFRSKLAELTDSQFIDREEKQQLIQFSNILYLIEQTIKNEPLNFLDFCTQLRGRILGETLNEFLTDLRLDITSENICYFKNFHHALRENPRIDTIIKIPRCTVLKIKFFMDKKRVLMSLSNGLMIIYNIIDYNIQRVFVNKMSIIDLIKIVEDKYIITAGIDPKIRILNLENEKTISEFEAHSYSTLLMACHKECIFSYGYDMKLMKYKFKEKKLESSLSMESPVTAMKLIRTLEEYNKHKLAVGLISGLITLYDLNLNPLKSISIKAVNEEIIQLINLSNTEFLCFTKEGTINILNNSTLEESKSGSIFNLKSEDYIDLILIKSKEFFLFTLERQKIEFYSATTFKRTDSWEYFFERDLICCDKNKEGSKIFVSDKAGFTVLFNFLKNIDQTKDNLVPCNRSKLVYVLSLLRDRDLRIWRRDNGVFIKKYDLSSFTGENITAMKLGKDENMLFLGSKDMNVYLIDIAKGKLCVVYEGHWNRVTSIYTIPNKDILITISESNIKVWDLEYDECIKNMNEHNSSIVYINQSPQDEEQVMTIGQSFEFKIWNYVTGAISQSHEIELNKDKKQLKNLNVVCCDVQQDMAYIALNTNEISVYSIKDNKVLYSFISYNEHANYLIVVTRTACVLYMVQKDQVKRLCSYLVNARKKPKKKKHDNKYSYNVRYYFTSAKITHLSSIQSNNAHAQPKRLLSKNINITSSVNAGFIDGEATAQQKDLGVGREDDAQTQHFFGSNIPGSQTGLGMGQPNGGMNVYSNTKIVDTMGTRIKDTVVLVCLGDSRGFVHMNHLILK</sequence>
<protein>
    <submittedName>
        <fullName evidence="3">Uncharacterized protein</fullName>
    </submittedName>
</protein>
<evidence type="ECO:0000256" key="2">
    <source>
        <dbReference type="ARBA" id="ARBA00022737"/>
    </source>
</evidence>
<dbReference type="SMART" id="SM00320">
    <property type="entry name" value="WD40"/>
    <property type="match status" value="5"/>
</dbReference>
<dbReference type="PANTHER" id="PTHR19876">
    <property type="entry name" value="COATOMER"/>
    <property type="match status" value="1"/>
</dbReference>
<dbReference type="InterPro" id="IPR001680">
    <property type="entry name" value="WD40_rpt"/>
</dbReference>
<reference evidence="3 4" key="1">
    <citation type="submission" date="2014-06" db="EMBL/GenBank/DDBJ databases">
        <authorList>
            <person name="Swart Estienne"/>
        </authorList>
    </citation>
    <scope>NUCLEOTIDE SEQUENCE [LARGE SCALE GENOMIC DNA]</scope>
    <source>
        <strain evidence="3 4">130c</strain>
    </source>
</reference>
<name>A0A078BDS7_STYLE</name>
<dbReference type="GO" id="GO:0006886">
    <property type="term" value="P:intracellular protein transport"/>
    <property type="evidence" value="ECO:0007669"/>
    <property type="project" value="TreeGrafter"/>
</dbReference>
<dbReference type="Gene3D" id="2.130.10.10">
    <property type="entry name" value="YVTN repeat-like/Quinoprotein amine dehydrogenase"/>
    <property type="match status" value="2"/>
</dbReference>
<dbReference type="PANTHER" id="PTHR19876:SF2">
    <property type="entry name" value="COATOMER SUBUNIT BETA"/>
    <property type="match status" value="1"/>
</dbReference>
<keyword evidence="2" id="KW-0677">Repeat</keyword>
<organism evidence="3 4">
    <name type="scientific">Stylonychia lemnae</name>
    <name type="common">Ciliate</name>
    <dbReference type="NCBI Taxonomy" id="5949"/>
    <lineage>
        <taxon>Eukaryota</taxon>
        <taxon>Sar</taxon>
        <taxon>Alveolata</taxon>
        <taxon>Ciliophora</taxon>
        <taxon>Intramacronucleata</taxon>
        <taxon>Spirotrichea</taxon>
        <taxon>Stichotrichia</taxon>
        <taxon>Sporadotrichida</taxon>
        <taxon>Oxytrichidae</taxon>
        <taxon>Stylonychinae</taxon>
        <taxon>Stylonychia</taxon>
    </lineage>
</organism>
<dbReference type="EMBL" id="CCKQ01019704">
    <property type="protein sequence ID" value="CDW91733.1"/>
    <property type="molecule type" value="Genomic_DNA"/>
</dbReference>
<accession>A0A078BDS7</accession>
<dbReference type="InterPro" id="IPR011047">
    <property type="entry name" value="Quinoprotein_ADH-like_sf"/>
</dbReference>